<gene>
    <name evidence="13" type="ORF">P154DRAFT_485251</name>
</gene>
<dbReference type="InterPro" id="IPR049948">
    <property type="entry name" value="Cu_Am_ox_TPQ-bd"/>
</dbReference>
<dbReference type="PANTHER" id="PTHR10638:SF91">
    <property type="entry name" value="AMINE OXIDASE"/>
    <property type="match status" value="1"/>
</dbReference>
<evidence type="ECO:0000256" key="5">
    <source>
        <dbReference type="ARBA" id="ARBA00022772"/>
    </source>
</evidence>
<dbReference type="PROSITE" id="PS01164">
    <property type="entry name" value="COPPER_AMINE_OXID_1"/>
    <property type="match status" value="1"/>
</dbReference>
<dbReference type="InterPro" id="IPR036460">
    <property type="entry name" value="Cu_amine_oxidase_C_sf"/>
</dbReference>
<organism evidence="13 14">
    <name type="scientific">Amniculicola lignicola CBS 123094</name>
    <dbReference type="NCBI Taxonomy" id="1392246"/>
    <lineage>
        <taxon>Eukaryota</taxon>
        <taxon>Fungi</taxon>
        <taxon>Dikarya</taxon>
        <taxon>Ascomycota</taxon>
        <taxon>Pezizomycotina</taxon>
        <taxon>Dothideomycetes</taxon>
        <taxon>Pleosporomycetidae</taxon>
        <taxon>Pleosporales</taxon>
        <taxon>Amniculicolaceae</taxon>
        <taxon>Amniculicola</taxon>
    </lineage>
</organism>
<evidence type="ECO:0000313" key="14">
    <source>
        <dbReference type="Proteomes" id="UP000799779"/>
    </source>
</evidence>
<dbReference type="GO" id="GO:0009308">
    <property type="term" value="P:amine metabolic process"/>
    <property type="evidence" value="ECO:0007669"/>
    <property type="project" value="UniProtKB-UniRule"/>
</dbReference>
<evidence type="ECO:0000256" key="2">
    <source>
        <dbReference type="ARBA" id="ARBA00007983"/>
    </source>
</evidence>
<keyword evidence="7 11" id="KW-0186">Copper</keyword>
<dbReference type="OrthoDB" id="5379943at2759"/>
<dbReference type="InterPro" id="IPR000269">
    <property type="entry name" value="Cu_amine_oxidase"/>
</dbReference>
<evidence type="ECO:0000256" key="3">
    <source>
        <dbReference type="ARBA" id="ARBA00011738"/>
    </source>
</evidence>
<dbReference type="Gene3D" id="2.70.98.20">
    <property type="entry name" value="Copper amine oxidase, catalytic domain"/>
    <property type="match status" value="1"/>
</dbReference>
<evidence type="ECO:0000256" key="6">
    <source>
        <dbReference type="ARBA" id="ARBA00023002"/>
    </source>
</evidence>
<evidence type="ECO:0000256" key="1">
    <source>
        <dbReference type="ARBA" id="ARBA00001935"/>
    </source>
</evidence>
<keyword evidence="14" id="KW-1185">Reference proteome</keyword>
<dbReference type="GO" id="GO:0048038">
    <property type="term" value="F:quinone binding"/>
    <property type="evidence" value="ECO:0007669"/>
    <property type="project" value="InterPro"/>
</dbReference>
<dbReference type="SUPFAM" id="SSF49998">
    <property type="entry name" value="Amine oxidase catalytic domain"/>
    <property type="match status" value="1"/>
</dbReference>
<evidence type="ECO:0000256" key="10">
    <source>
        <dbReference type="PIRSR" id="PIRSR600269-51"/>
    </source>
</evidence>
<evidence type="ECO:0000256" key="8">
    <source>
        <dbReference type="ARBA" id="ARBA00023157"/>
    </source>
</evidence>
<protein>
    <recommendedName>
        <fullName evidence="11">Amine oxidase</fullName>
        <ecNumber evidence="11">1.4.3.-</ecNumber>
    </recommendedName>
</protein>
<dbReference type="InterPro" id="IPR015798">
    <property type="entry name" value="Cu_amine_oxidase_C"/>
</dbReference>
<evidence type="ECO:0000256" key="4">
    <source>
        <dbReference type="ARBA" id="ARBA00022723"/>
    </source>
</evidence>
<feature type="domain" description="Copper amine oxidase catalytic" evidence="12">
    <location>
        <begin position="247"/>
        <end position="648"/>
    </location>
</feature>
<dbReference type="Gene3D" id="3.10.450.40">
    <property type="match status" value="2"/>
</dbReference>
<keyword evidence="4 11" id="KW-0479">Metal-binding</keyword>
<dbReference type="PANTHER" id="PTHR10638">
    <property type="entry name" value="COPPER AMINE OXIDASE"/>
    <property type="match status" value="1"/>
</dbReference>
<comment type="PTM">
    <text evidence="10 11">Topaquinone (TPQ) is generated by copper-dependent autoxidation of a specific tyrosyl residue.</text>
</comment>
<evidence type="ECO:0000313" key="13">
    <source>
        <dbReference type="EMBL" id="KAF2004545.1"/>
    </source>
</evidence>
<dbReference type="EMBL" id="ML977567">
    <property type="protein sequence ID" value="KAF2004545.1"/>
    <property type="molecule type" value="Genomic_DNA"/>
</dbReference>
<proteinExistence type="inferred from homology"/>
<reference evidence="13" key="1">
    <citation type="journal article" date="2020" name="Stud. Mycol.">
        <title>101 Dothideomycetes genomes: a test case for predicting lifestyles and emergence of pathogens.</title>
        <authorList>
            <person name="Haridas S."/>
            <person name="Albert R."/>
            <person name="Binder M."/>
            <person name="Bloem J."/>
            <person name="Labutti K."/>
            <person name="Salamov A."/>
            <person name="Andreopoulos B."/>
            <person name="Baker S."/>
            <person name="Barry K."/>
            <person name="Bills G."/>
            <person name="Bluhm B."/>
            <person name="Cannon C."/>
            <person name="Castanera R."/>
            <person name="Culley D."/>
            <person name="Daum C."/>
            <person name="Ezra D."/>
            <person name="Gonzalez J."/>
            <person name="Henrissat B."/>
            <person name="Kuo A."/>
            <person name="Liang C."/>
            <person name="Lipzen A."/>
            <person name="Lutzoni F."/>
            <person name="Magnuson J."/>
            <person name="Mondo S."/>
            <person name="Nolan M."/>
            <person name="Ohm R."/>
            <person name="Pangilinan J."/>
            <person name="Park H.-J."/>
            <person name="Ramirez L."/>
            <person name="Alfaro M."/>
            <person name="Sun H."/>
            <person name="Tritt A."/>
            <person name="Yoshinaga Y."/>
            <person name="Zwiers L.-H."/>
            <person name="Turgeon B."/>
            <person name="Goodwin S."/>
            <person name="Spatafora J."/>
            <person name="Crous P."/>
            <person name="Grigoriev I."/>
        </authorList>
    </citation>
    <scope>NUCLEOTIDE SEQUENCE</scope>
    <source>
        <strain evidence="13">CBS 123094</strain>
    </source>
</reference>
<comment type="similarity">
    <text evidence="2 11">Belongs to the copper/topaquinone oxidase family.</text>
</comment>
<dbReference type="FunFam" id="2.70.98.20:FF:000001">
    <property type="entry name" value="Amine oxidase"/>
    <property type="match status" value="1"/>
</dbReference>
<comment type="cofactor">
    <cofactor evidence="11">
        <name>Cu cation</name>
        <dbReference type="ChEBI" id="CHEBI:23378"/>
    </cofactor>
    <text evidence="11">Contains 1 topaquinone per subunit.</text>
</comment>
<dbReference type="Pfam" id="PF01179">
    <property type="entry name" value="Cu_amine_oxid"/>
    <property type="match status" value="1"/>
</dbReference>
<name>A0A6A5WZP7_9PLEO</name>
<comment type="subunit">
    <text evidence="3">Homodimer.</text>
</comment>
<keyword evidence="6 11" id="KW-0560">Oxidoreductase</keyword>
<accession>A0A6A5WZP7</accession>
<dbReference type="EC" id="1.4.3.-" evidence="11"/>
<evidence type="ECO:0000256" key="11">
    <source>
        <dbReference type="RuleBase" id="RU000672"/>
    </source>
</evidence>
<dbReference type="GO" id="GO:0008131">
    <property type="term" value="F:primary methylamine oxidase activity"/>
    <property type="evidence" value="ECO:0007669"/>
    <property type="project" value="InterPro"/>
</dbReference>
<evidence type="ECO:0000256" key="7">
    <source>
        <dbReference type="ARBA" id="ARBA00023008"/>
    </source>
</evidence>
<feature type="modified residue" description="2',4',5'-topaquinone" evidence="10">
    <location>
        <position position="405"/>
    </location>
</feature>
<evidence type="ECO:0000259" key="12">
    <source>
        <dbReference type="Pfam" id="PF01179"/>
    </source>
</evidence>
<dbReference type="SUPFAM" id="SSF54416">
    <property type="entry name" value="Amine oxidase N-terminal region"/>
    <property type="match status" value="2"/>
</dbReference>
<sequence>MAPHPFKTLDVNETNVARDIILSCHPDVVVDFREIFLQEPKKELMKQYLELEYASRPGQSPNSKRPPRLAKCQYDVIGKDRIPEYHESVVDLEAKKRVKHEVIGKEHHASLTLWEFQHLIEACKKSEMFQKAMAELKLPDGFELVVEPWPYGGLDLGSENNRYFQGLCFAQDMRNGNADSNFYAYPLPLIPVMDAHKKEVVRIDRLATGGKGDSLTGQTHSERIIDHCQSGEYVPEMLETRKDMKPINITQPDGPSFKVSDESLVEWQKWRFRVSFNPREGAVLHDVSYDGRSVLYRLSFSEMTVPYADPRPPFHRKQAFDFGDGGAGNCANNLALGCDCLGVIKYFDGVVIDSEGKPKVHPNVICLHEQDNGIGWKHTNWRTGRAVVTRYRELVIQFIITLANYEYVFAYKLDLAGGITTEVRATGIVSVVNIDPGKTSEYGNVVSGGVLAQNHQHIFCLRIDPAIDGHKNTVLHEESHTAPWDQTTNPNGNFYQVRKTPITRSSGHDAAPEHNRIFKITNPSKINPISGNPIAYKFAPPPTQKLLASPGSIQAQRALFAKHHVWVTKYRDDELFAAGRFTLQSQVEKGGVSDMVARNESTENEDVVVWNSFGLTHNPRVEDWPVMPCDIFQVNLRPSDFFTKNPAIDVPSTKNEASVLVGKECCAEKL</sequence>
<keyword evidence="5 9" id="KW-0801">TPQ</keyword>
<feature type="active site" description="Schiff-base intermediate with substrate; via topaquinone" evidence="9">
    <location>
        <position position="405"/>
    </location>
</feature>
<dbReference type="AlphaFoldDB" id="A0A6A5WZP7"/>
<keyword evidence="8" id="KW-1015">Disulfide bond</keyword>
<evidence type="ECO:0000256" key="9">
    <source>
        <dbReference type="PIRSR" id="PIRSR600269-50"/>
    </source>
</evidence>
<dbReference type="GO" id="GO:0005507">
    <property type="term" value="F:copper ion binding"/>
    <property type="evidence" value="ECO:0007669"/>
    <property type="project" value="InterPro"/>
</dbReference>
<comment type="cofactor">
    <cofactor evidence="1">
        <name>Cu cation</name>
        <dbReference type="ChEBI" id="CHEBI:23378"/>
    </cofactor>
</comment>
<feature type="active site" description="Proton acceptor" evidence="9">
    <location>
        <position position="321"/>
    </location>
</feature>
<dbReference type="InterPro" id="IPR016182">
    <property type="entry name" value="Cu_amine_oxidase_N-reg"/>
</dbReference>
<dbReference type="Proteomes" id="UP000799779">
    <property type="component" value="Unassembled WGS sequence"/>
</dbReference>